<dbReference type="PANTHER" id="PTHR44170">
    <property type="entry name" value="PROTEIN SIDEKICK"/>
    <property type="match status" value="1"/>
</dbReference>
<proteinExistence type="predicted"/>
<dbReference type="InterPro" id="IPR013783">
    <property type="entry name" value="Ig-like_fold"/>
</dbReference>
<evidence type="ECO:0000313" key="9">
    <source>
        <dbReference type="Proteomes" id="UP000183832"/>
    </source>
</evidence>
<evidence type="ECO:0000256" key="2">
    <source>
        <dbReference type="ARBA" id="ARBA00023157"/>
    </source>
</evidence>
<feature type="transmembrane region" description="Helical" evidence="5">
    <location>
        <begin position="940"/>
        <end position="968"/>
    </location>
</feature>
<dbReference type="AlphaFoldDB" id="A0A1J1J497"/>
<dbReference type="SMART" id="SM00409">
    <property type="entry name" value="IG"/>
    <property type="match status" value="3"/>
</dbReference>
<name>A0A1J1J497_9DIPT</name>
<dbReference type="GO" id="GO:0098609">
    <property type="term" value="P:cell-cell adhesion"/>
    <property type="evidence" value="ECO:0007669"/>
    <property type="project" value="TreeGrafter"/>
</dbReference>
<dbReference type="EMBL" id="CVRI01000070">
    <property type="protein sequence ID" value="CRL07227.1"/>
    <property type="molecule type" value="Genomic_DNA"/>
</dbReference>
<keyword evidence="2" id="KW-1015">Disulfide bond</keyword>
<dbReference type="OrthoDB" id="438268at2759"/>
<keyword evidence="9" id="KW-1185">Reference proteome</keyword>
<feature type="domain" description="Ig-like" evidence="6">
    <location>
        <begin position="201"/>
        <end position="314"/>
    </location>
</feature>
<keyword evidence="3" id="KW-0393">Immunoglobulin domain</keyword>
<dbReference type="Proteomes" id="UP000183832">
    <property type="component" value="Unassembled WGS sequence"/>
</dbReference>
<evidence type="ECO:0000256" key="4">
    <source>
        <dbReference type="SAM" id="MobiDB-lite"/>
    </source>
</evidence>
<organism evidence="8 9">
    <name type="scientific">Clunio marinus</name>
    <dbReference type="NCBI Taxonomy" id="568069"/>
    <lineage>
        <taxon>Eukaryota</taxon>
        <taxon>Metazoa</taxon>
        <taxon>Ecdysozoa</taxon>
        <taxon>Arthropoda</taxon>
        <taxon>Hexapoda</taxon>
        <taxon>Insecta</taxon>
        <taxon>Pterygota</taxon>
        <taxon>Neoptera</taxon>
        <taxon>Endopterygota</taxon>
        <taxon>Diptera</taxon>
        <taxon>Nematocera</taxon>
        <taxon>Chironomoidea</taxon>
        <taxon>Chironomidae</taxon>
        <taxon>Clunio</taxon>
    </lineage>
</organism>
<feature type="compositionally biased region" description="Acidic residues" evidence="4">
    <location>
        <begin position="1177"/>
        <end position="1193"/>
    </location>
</feature>
<dbReference type="InterPro" id="IPR036179">
    <property type="entry name" value="Ig-like_dom_sf"/>
</dbReference>
<feature type="domain" description="Fibronectin type-III" evidence="7">
    <location>
        <begin position="838"/>
        <end position="929"/>
    </location>
</feature>
<feature type="compositionally biased region" description="Polar residues" evidence="4">
    <location>
        <begin position="108"/>
        <end position="120"/>
    </location>
</feature>
<feature type="compositionally biased region" description="Low complexity" evidence="4">
    <location>
        <begin position="1118"/>
        <end position="1133"/>
    </location>
</feature>
<evidence type="ECO:0000313" key="8">
    <source>
        <dbReference type="EMBL" id="CRL07227.1"/>
    </source>
</evidence>
<dbReference type="PANTHER" id="PTHR44170:SF6">
    <property type="entry name" value="CONTACTIN"/>
    <property type="match status" value="1"/>
</dbReference>
<dbReference type="InterPro" id="IPR036116">
    <property type="entry name" value="FN3_sf"/>
</dbReference>
<gene>
    <name evidence="8" type="primary">similar to Netrin receptor DCC</name>
    <name evidence="8" type="ORF">CLUMA_CG020208</name>
</gene>
<evidence type="ECO:0000259" key="6">
    <source>
        <dbReference type="PROSITE" id="PS50835"/>
    </source>
</evidence>
<dbReference type="GO" id="GO:0009653">
    <property type="term" value="P:anatomical structure morphogenesis"/>
    <property type="evidence" value="ECO:0007669"/>
    <property type="project" value="UniProtKB-ARBA"/>
</dbReference>
<feature type="domain" description="Ig-like" evidence="6">
    <location>
        <begin position="419"/>
        <end position="498"/>
    </location>
</feature>
<evidence type="ECO:0000256" key="3">
    <source>
        <dbReference type="ARBA" id="ARBA00023319"/>
    </source>
</evidence>
<keyword evidence="5" id="KW-0472">Membrane</keyword>
<dbReference type="GO" id="GO:0016020">
    <property type="term" value="C:membrane"/>
    <property type="evidence" value="ECO:0007669"/>
    <property type="project" value="UniProtKB-SubCell"/>
</dbReference>
<dbReference type="CDD" id="cd00063">
    <property type="entry name" value="FN3"/>
    <property type="match status" value="1"/>
</dbReference>
<dbReference type="SMART" id="SM00408">
    <property type="entry name" value="IGc2"/>
    <property type="match status" value="3"/>
</dbReference>
<dbReference type="Gene3D" id="2.60.40.10">
    <property type="entry name" value="Immunoglobulins"/>
    <property type="match status" value="3"/>
</dbReference>
<evidence type="ECO:0000256" key="1">
    <source>
        <dbReference type="ARBA" id="ARBA00022737"/>
    </source>
</evidence>
<feature type="region of interest" description="Disordered" evidence="4">
    <location>
        <begin position="1159"/>
        <end position="1219"/>
    </location>
</feature>
<evidence type="ECO:0000259" key="7">
    <source>
        <dbReference type="PROSITE" id="PS50853"/>
    </source>
</evidence>
<keyword evidence="5" id="KW-1133">Transmembrane helix</keyword>
<sequence length="1219" mass="138257">MKFMKKFYVGEAQTQVNRNGPETPLKFISENPSYMVANSNSFIPTYLNCHVTVKIDDSLQKDFNTQRFYQDPNDGDDGEDDYSGTRNAEEIIRLYQKQFDSSRKKQNKANLTSLPVPTTPTKRDLGKRLKRSLHENLSFEWFRDDIKIISLTSNESSILYDKEYSLYPNGTLKFEASNSTSGEYRCKAKYVDAEKKYVIGPIVSLATVVETANLYDVEFLKENSKRNITIFEGESTVISCPISSIPKANFSWYFNNNQLNFDAGLKQKDIRHFLLSNGSLLIVDSRHADSGKYRCDAANQFTKKLLRTSTTTFNVESRSDNNSNYVRALLRNLQNKVQKIKSGGILILHCAVASSSGRGLKQKKISWTFTPRSSSIPIILSEYNNELKFVNVSVTKHDGIYNCSTENDSQIFDVAIVTPPMFLQPTKSMITSVSASIKFNCSVTGNPMPTVEWFKNGERLVNNYVQYFEYPWVKFETIDPVDEGLYQCIARNDYGEVSNTFYLHIRPILMLVQAPQNPKCYPKDKNVVFVTFDKENHSNRIQYFIATDSPRDFHSQLSIEPSSKSFNIDTTKAGIFKPLKPFYLFMRSMIPSNSKMVISQLSKPIKCATQGIEARFVKPPSGIFLRWDAPLTDINITGYTIQFRNNQTSNAVVFTDEVIGTYEKWPLYVSWNDVQNNLVRVPAKNSNKTSWTEVQVPGNVTGLYIINTEEVNVRILGSILEDGRLMDQDFQFLSWTNIKASSYSLEPIRVGKIDSRGAEIIWRDLETIQCAYICMILKKEFIIRDSADKFKCDKISSPSAKTFYIKNLQPTSDYDVFIRDCDKNVISTQVNFQTKRDVPGPVTQSHIIIDNGIILHWKPPHNPNGEISHYLLEWTFKNVSCSQNVTDLKFRFPNTTNTDRFNITVKAFGVAGLGYPLIINPDKWGILPTNMIGNEKQKPILYLDLFMIFSIILVLIILTGFLISYILCRRHRYCKNNNAINNTSEQSSFPPSTAPLTENIRGDDMYEMQTLIPSSHIANGKDNVTKAESASNSGLNVNENQKILRTSTPTDDSIDQMCIELPLIKCDENAIMLPIDDANSNKFSTTFNSKTSAMTEQESLKASLPRANGNLSPHKSFQSSENDQNTSSTSSSFDSHRQLIDMNLCNGINSNGYNNNVNANVNGNDRSKIGKSSSIETDNEEEDSEENLQEYDLNDSNLSSKPLHPMTWDFRRPLVGPNG</sequence>
<evidence type="ECO:0000256" key="5">
    <source>
        <dbReference type="SAM" id="Phobius"/>
    </source>
</evidence>
<dbReference type="InterPro" id="IPR003961">
    <property type="entry name" value="FN3_dom"/>
</dbReference>
<dbReference type="InterPro" id="IPR003598">
    <property type="entry name" value="Ig_sub2"/>
</dbReference>
<protein>
    <submittedName>
        <fullName evidence="8">CLUMA_CG020208, isoform A</fullName>
    </submittedName>
</protein>
<dbReference type="InterPro" id="IPR007110">
    <property type="entry name" value="Ig-like_dom"/>
</dbReference>
<dbReference type="CDD" id="cd00096">
    <property type="entry name" value="Ig"/>
    <property type="match status" value="1"/>
</dbReference>
<keyword evidence="1" id="KW-0677">Repeat</keyword>
<dbReference type="SUPFAM" id="SSF49265">
    <property type="entry name" value="Fibronectin type III"/>
    <property type="match status" value="1"/>
</dbReference>
<dbReference type="InterPro" id="IPR003599">
    <property type="entry name" value="Ig_sub"/>
</dbReference>
<dbReference type="FunFam" id="2.60.40.10:FF:000032">
    <property type="entry name" value="palladin isoform X1"/>
    <property type="match status" value="1"/>
</dbReference>
<reference evidence="8 9" key="1">
    <citation type="submission" date="2015-04" db="EMBL/GenBank/DDBJ databases">
        <authorList>
            <person name="Syromyatnikov M.Y."/>
            <person name="Popov V.N."/>
        </authorList>
    </citation>
    <scope>NUCLEOTIDE SEQUENCE [LARGE SCALE GENOMIC DNA]</scope>
</reference>
<feature type="region of interest" description="Disordered" evidence="4">
    <location>
        <begin position="1094"/>
        <end position="1134"/>
    </location>
</feature>
<dbReference type="Pfam" id="PF07679">
    <property type="entry name" value="I-set"/>
    <property type="match status" value="1"/>
</dbReference>
<dbReference type="PROSITE" id="PS50835">
    <property type="entry name" value="IG_LIKE"/>
    <property type="match status" value="3"/>
</dbReference>
<accession>A0A1J1J497</accession>
<dbReference type="InterPro" id="IPR013098">
    <property type="entry name" value="Ig_I-set"/>
</dbReference>
<feature type="domain" description="Ig-like" evidence="6">
    <location>
        <begin position="340"/>
        <end position="418"/>
    </location>
</feature>
<dbReference type="STRING" id="568069.A0A1J1J497"/>
<keyword evidence="5" id="KW-0812">Transmembrane</keyword>
<dbReference type="SUPFAM" id="SSF48726">
    <property type="entry name" value="Immunoglobulin"/>
    <property type="match status" value="2"/>
</dbReference>
<feature type="region of interest" description="Disordered" evidence="4">
    <location>
        <begin position="101"/>
        <end position="126"/>
    </location>
</feature>
<dbReference type="Pfam" id="PF13927">
    <property type="entry name" value="Ig_3"/>
    <property type="match status" value="1"/>
</dbReference>
<dbReference type="GO" id="GO:0030154">
    <property type="term" value="P:cell differentiation"/>
    <property type="evidence" value="ECO:0007669"/>
    <property type="project" value="UniProtKB-ARBA"/>
</dbReference>
<dbReference type="PROSITE" id="PS50853">
    <property type="entry name" value="FN3"/>
    <property type="match status" value="1"/>
</dbReference>